<feature type="domain" description="Large polyvalent protein-associated" evidence="1">
    <location>
        <begin position="166"/>
        <end position="239"/>
    </location>
</feature>
<accession>A0A1A8TKF0</accession>
<dbReference type="EMBL" id="FLOB01000007">
    <property type="protein sequence ID" value="SBS34014.1"/>
    <property type="molecule type" value="Genomic_DNA"/>
</dbReference>
<dbReference type="InterPro" id="IPR041047">
    <property type="entry name" value="LPD1"/>
</dbReference>
<dbReference type="NCBIfam" id="NF041907">
    <property type="entry name" value="CLCA_X"/>
    <property type="match status" value="1"/>
</dbReference>
<proteinExistence type="predicted"/>
<dbReference type="Pfam" id="PF18796">
    <property type="entry name" value="LPD1"/>
    <property type="match status" value="1"/>
</dbReference>
<protein>
    <recommendedName>
        <fullName evidence="1">Large polyvalent protein-associated domain-containing protein</fullName>
    </recommendedName>
</protein>
<gene>
    <name evidence="2" type="ORF">MSP8886_02928</name>
</gene>
<dbReference type="STRING" id="1792290.MSP8886_02928"/>
<sequence>MNGSVNFVAIRRQFNFRGIEMGRWVTPAERDRAAVNFYQALCDLMSALQGPEPLISLRGTLGLQYGKGGRPGVAAHYVPATRQLSLAKNAGAGSLAHEWFHAFDHYIGEKMFVTAGNMDFASSHWLENHVIHPHRLNTLLADCFRAIMLSENGSEPSELFRCSQLMDEKLKVLYYAKPEEMCARAFEAFIEDAQPKSAFLVKGSRYSDEAKLGLYPKAEQRQRINHTFQDYFFTLGRALHHELGAT</sequence>
<dbReference type="OrthoDB" id="343736at2"/>
<keyword evidence="3" id="KW-1185">Reference proteome</keyword>
<organism evidence="2 3">
    <name type="scientific">Marinomonas spartinae</name>
    <dbReference type="NCBI Taxonomy" id="1792290"/>
    <lineage>
        <taxon>Bacteria</taxon>
        <taxon>Pseudomonadati</taxon>
        <taxon>Pseudomonadota</taxon>
        <taxon>Gammaproteobacteria</taxon>
        <taxon>Oceanospirillales</taxon>
        <taxon>Oceanospirillaceae</taxon>
        <taxon>Marinomonas</taxon>
    </lineage>
</organism>
<dbReference type="AlphaFoldDB" id="A0A1A8TKF0"/>
<dbReference type="RefSeq" id="WP_067017700.1">
    <property type="nucleotide sequence ID" value="NZ_FLOB01000007.1"/>
</dbReference>
<evidence type="ECO:0000259" key="1">
    <source>
        <dbReference type="Pfam" id="PF18796"/>
    </source>
</evidence>
<dbReference type="Proteomes" id="UP000092544">
    <property type="component" value="Unassembled WGS sequence"/>
</dbReference>
<reference evidence="2 3" key="1">
    <citation type="submission" date="2016-06" db="EMBL/GenBank/DDBJ databases">
        <authorList>
            <person name="Kjaerup R.B."/>
            <person name="Dalgaard T.S."/>
            <person name="Juul-Madsen H.R."/>
        </authorList>
    </citation>
    <scope>NUCLEOTIDE SEQUENCE [LARGE SCALE GENOMIC DNA]</scope>
    <source>
        <strain evidence="2 3">CECT 8886</strain>
    </source>
</reference>
<name>A0A1A8TKF0_9GAMM</name>
<evidence type="ECO:0000313" key="2">
    <source>
        <dbReference type="EMBL" id="SBS34014.1"/>
    </source>
</evidence>
<evidence type="ECO:0000313" key="3">
    <source>
        <dbReference type="Proteomes" id="UP000092544"/>
    </source>
</evidence>